<organism evidence="2 3">
    <name type="scientific">Prauserella oleivorans</name>
    <dbReference type="NCBI Taxonomy" id="1478153"/>
    <lineage>
        <taxon>Bacteria</taxon>
        <taxon>Bacillati</taxon>
        <taxon>Actinomycetota</taxon>
        <taxon>Actinomycetes</taxon>
        <taxon>Pseudonocardiales</taxon>
        <taxon>Pseudonocardiaceae</taxon>
        <taxon>Prauserella</taxon>
    </lineage>
</organism>
<evidence type="ECO:0000256" key="1">
    <source>
        <dbReference type="SAM" id="MobiDB-lite"/>
    </source>
</evidence>
<comment type="caution">
    <text evidence="2">The sequence shown here is derived from an EMBL/GenBank/DDBJ whole genome shotgun (WGS) entry which is preliminary data.</text>
</comment>
<dbReference type="Pfam" id="PF20060">
    <property type="entry name" value="DUF6459"/>
    <property type="match status" value="1"/>
</dbReference>
<protein>
    <submittedName>
        <fullName evidence="2">Rv3235 family protein</fullName>
    </submittedName>
</protein>
<feature type="region of interest" description="Disordered" evidence="1">
    <location>
        <begin position="1"/>
        <end position="29"/>
    </location>
</feature>
<dbReference type="InterPro" id="IPR045596">
    <property type="entry name" value="DUF6459"/>
</dbReference>
<gene>
    <name evidence="2" type="ORF">ACFS2C_21305</name>
</gene>
<reference evidence="3" key="1">
    <citation type="journal article" date="2019" name="Int. J. Syst. Evol. Microbiol.">
        <title>The Global Catalogue of Microorganisms (GCM) 10K type strain sequencing project: providing services to taxonomists for standard genome sequencing and annotation.</title>
        <authorList>
            <consortium name="The Broad Institute Genomics Platform"/>
            <consortium name="The Broad Institute Genome Sequencing Center for Infectious Disease"/>
            <person name="Wu L."/>
            <person name="Ma J."/>
        </authorList>
    </citation>
    <scope>NUCLEOTIDE SEQUENCE [LARGE SCALE GENOMIC DNA]</scope>
    <source>
        <strain evidence="3">IBRC-M 10906</strain>
    </source>
</reference>
<keyword evidence="3" id="KW-1185">Reference proteome</keyword>
<dbReference type="EMBL" id="JBHUOF010000039">
    <property type="protein sequence ID" value="MFD2801929.1"/>
    <property type="molecule type" value="Genomic_DNA"/>
</dbReference>
<dbReference type="RefSeq" id="WP_377384474.1">
    <property type="nucleotide sequence ID" value="NZ_JBHSAN010000003.1"/>
</dbReference>
<evidence type="ECO:0000313" key="2">
    <source>
        <dbReference type="EMBL" id="MFD2801929.1"/>
    </source>
</evidence>
<accession>A0ABW5WFH5</accession>
<name>A0ABW5WFH5_9PSEU</name>
<proteinExistence type="predicted"/>
<dbReference type="Proteomes" id="UP001597478">
    <property type="component" value="Unassembled WGS sequence"/>
</dbReference>
<sequence>MKSGLLPLTPYEPPDPGRPARGAGTPGGQLSLDALLGDIPAQRTAARPNADLHRRQLHRVLTALLEVHTGHRPVAQVDGWLTPALRLALRDRVRVRRPRLALRRVHPCRPADDSLEVAATASAGPRVCAVAARFELDAGSWRCTTFTVLEPGTPDSA</sequence>
<evidence type="ECO:0000313" key="3">
    <source>
        <dbReference type="Proteomes" id="UP001597478"/>
    </source>
</evidence>